<feature type="transmembrane region" description="Helical" evidence="1">
    <location>
        <begin position="196"/>
        <end position="214"/>
    </location>
</feature>
<protein>
    <submittedName>
        <fullName evidence="2">Uncharacterized protein</fullName>
    </submittedName>
</protein>
<keyword evidence="1" id="KW-0472">Membrane</keyword>
<keyword evidence="1" id="KW-1133">Transmembrane helix</keyword>
<feature type="transmembrane region" description="Helical" evidence="1">
    <location>
        <begin position="172"/>
        <end position="190"/>
    </location>
</feature>
<dbReference type="OrthoDB" id="8224664at2"/>
<keyword evidence="1" id="KW-0812">Transmembrane</keyword>
<feature type="transmembrane region" description="Helical" evidence="1">
    <location>
        <begin position="146"/>
        <end position="165"/>
    </location>
</feature>
<evidence type="ECO:0000313" key="3">
    <source>
        <dbReference type="Proteomes" id="UP000319818"/>
    </source>
</evidence>
<dbReference type="Proteomes" id="UP000319818">
    <property type="component" value="Unassembled WGS sequence"/>
</dbReference>
<dbReference type="RefSeq" id="WP_142106884.1">
    <property type="nucleotide sequence ID" value="NZ_VFPH01000003.1"/>
</dbReference>
<dbReference type="EMBL" id="VFPH01000003">
    <property type="protein sequence ID" value="TQM35559.1"/>
    <property type="molecule type" value="Genomic_DNA"/>
</dbReference>
<sequence>MTVRTTPVVGDRSRTAGAGGAFVAAGSLLLLYPALRPWADVTAEGTPAAFTSPAWVPAHLAAVVGFALIAFALFVVQAALAGSGGARVARWAAVLWAAGATFVLPYYGGEAFVLPVIGERIVRTGDTSLLELAEGFRMGPWPATTFVAGLLLLAAAGVLVAVAVARSGAFPRWAGVPFALAFALYLPQFFGPPALRIGHGVLVAAGCLVLAVAVRRSAVLDQRDAGDAV</sequence>
<reference evidence="2 3" key="1">
    <citation type="submission" date="2019-06" db="EMBL/GenBank/DDBJ databases">
        <title>Sequencing the genomes of 1000 actinobacteria strains.</title>
        <authorList>
            <person name="Klenk H.-P."/>
        </authorList>
    </citation>
    <scope>NUCLEOTIDE SEQUENCE [LARGE SCALE GENOMIC DNA]</scope>
    <source>
        <strain evidence="2 3">DSM 45511</strain>
    </source>
</reference>
<feature type="transmembrane region" description="Helical" evidence="1">
    <location>
        <begin position="55"/>
        <end position="76"/>
    </location>
</feature>
<feature type="transmembrane region" description="Helical" evidence="1">
    <location>
        <begin position="88"/>
        <end position="107"/>
    </location>
</feature>
<comment type="caution">
    <text evidence="2">The sequence shown here is derived from an EMBL/GenBank/DDBJ whole genome shotgun (WGS) entry which is preliminary data.</text>
</comment>
<feature type="transmembrane region" description="Helical" evidence="1">
    <location>
        <begin position="16"/>
        <end position="35"/>
    </location>
</feature>
<keyword evidence="3" id="KW-1185">Reference proteome</keyword>
<evidence type="ECO:0000256" key="1">
    <source>
        <dbReference type="SAM" id="Phobius"/>
    </source>
</evidence>
<accession>A0A543FNZ4</accession>
<evidence type="ECO:0000313" key="2">
    <source>
        <dbReference type="EMBL" id="TQM35559.1"/>
    </source>
</evidence>
<dbReference type="AlphaFoldDB" id="A0A543FNZ4"/>
<name>A0A543FNZ4_9PSEU</name>
<organism evidence="2 3">
    <name type="scientific">Pseudonocardia cypriaca</name>
    <dbReference type="NCBI Taxonomy" id="882449"/>
    <lineage>
        <taxon>Bacteria</taxon>
        <taxon>Bacillati</taxon>
        <taxon>Actinomycetota</taxon>
        <taxon>Actinomycetes</taxon>
        <taxon>Pseudonocardiales</taxon>
        <taxon>Pseudonocardiaceae</taxon>
        <taxon>Pseudonocardia</taxon>
    </lineage>
</organism>
<gene>
    <name evidence="2" type="ORF">FB388_6995</name>
</gene>
<proteinExistence type="predicted"/>